<protein>
    <submittedName>
        <fullName evidence="1">Uncharacterized protein</fullName>
    </submittedName>
</protein>
<dbReference type="EMBL" id="BFEA01000619">
    <property type="protein sequence ID" value="GBG87555.1"/>
    <property type="molecule type" value="Genomic_DNA"/>
</dbReference>
<evidence type="ECO:0000313" key="2">
    <source>
        <dbReference type="Proteomes" id="UP000265515"/>
    </source>
</evidence>
<gene>
    <name evidence="1" type="ORF">CBR_g45613</name>
</gene>
<comment type="caution">
    <text evidence="1">The sequence shown here is derived from an EMBL/GenBank/DDBJ whole genome shotgun (WGS) entry which is preliminary data.</text>
</comment>
<dbReference type="AlphaFoldDB" id="A0A388LZ58"/>
<name>A0A388LZ58_CHABU</name>
<accession>A0A388LZ58</accession>
<dbReference type="Gramene" id="GBG87555">
    <property type="protein sequence ID" value="GBG87555"/>
    <property type="gene ID" value="CBR_g45613"/>
</dbReference>
<reference evidence="1 2" key="1">
    <citation type="journal article" date="2018" name="Cell">
        <title>The Chara Genome: Secondary Complexity and Implications for Plant Terrestrialization.</title>
        <authorList>
            <person name="Nishiyama T."/>
            <person name="Sakayama H."/>
            <person name="Vries J.D."/>
            <person name="Buschmann H."/>
            <person name="Saint-Marcoux D."/>
            <person name="Ullrich K.K."/>
            <person name="Haas F.B."/>
            <person name="Vanderstraeten L."/>
            <person name="Becker D."/>
            <person name="Lang D."/>
            <person name="Vosolsobe S."/>
            <person name="Rombauts S."/>
            <person name="Wilhelmsson P.K.I."/>
            <person name="Janitza P."/>
            <person name="Kern R."/>
            <person name="Heyl A."/>
            <person name="Rumpler F."/>
            <person name="Villalobos L.I.A.C."/>
            <person name="Clay J.M."/>
            <person name="Skokan R."/>
            <person name="Toyoda A."/>
            <person name="Suzuki Y."/>
            <person name="Kagoshima H."/>
            <person name="Schijlen E."/>
            <person name="Tajeshwar N."/>
            <person name="Catarino B."/>
            <person name="Hetherington A.J."/>
            <person name="Saltykova A."/>
            <person name="Bonnot C."/>
            <person name="Breuninger H."/>
            <person name="Symeonidi A."/>
            <person name="Radhakrishnan G.V."/>
            <person name="Van Nieuwerburgh F."/>
            <person name="Deforce D."/>
            <person name="Chang C."/>
            <person name="Karol K.G."/>
            <person name="Hedrich R."/>
            <person name="Ulvskov P."/>
            <person name="Glockner G."/>
            <person name="Delwiche C.F."/>
            <person name="Petrasek J."/>
            <person name="Van de Peer Y."/>
            <person name="Friml J."/>
            <person name="Beilby M."/>
            <person name="Dolan L."/>
            <person name="Kohara Y."/>
            <person name="Sugano S."/>
            <person name="Fujiyama A."/>
            <person name="Delaux P.-M."/>
            <person name="Quint M."/>
            <person name="TheiBen G."/>
            <person name="Hagemann M."/>
            <person name="Harholt J."/>
            <person name="Dunand C."/>
            <person name="Zachgo S."/>
            <person name="Langdale J."/>
            <person name="Maumus F."/>
            <person name="Straeten D.V.D."/>
            <person name="Gould S.B."/>
            <person name="Rensing S.A."/>
        </authorList>
    </citation>
    <scope>NUCLEOTIDE SEQUENCE [LARGE SCALE GENOMIC DNA]</scope>
    <source>
        <strain evidence="1 2">S276</strain>
    </source>
</reference>
<organism evidence="1 2">
    <name type="scientific">Chara braunii</name>
    <name type="common">Braun's stonewort</name>
    <dbReference type="NCBI Taxonomy" id="69332"/>
    <lineage>
        <taxon>Eukaryota</taxon>
        <taxon>Viridiplantae</taxon>
        <taxon>Streptophyta</taxon>
        <taxon>Charophyceae</taxon>
        <taxon>Charales</taxon>
        <taxon>Characeae</taxon>
        <taxon>Chara</taxon>
    </lineage>
</organism>
<evidence type="ECO:0000313" key="1">
    <source>
        <dbReference type="EMBL" id="GBG87555.1"/>
    </source>
</evidence>
<proteinExistence type="predicted"/>
<sequence length="198" mass="22143">MAMNGGSGRDTLSKAERTVVATAVNAILFRCQLQRGEGRMRAVIRARQKRTLQSTNVEGKDSGAVCGAVLQVCYAMGCGAFPRATPRWWMKRRTGGTWEDLRQYDDATTDYLKDKLRMSPRVFRDITEALSPFLERLVTFYREPLQPDHIVAYALYKWASGETYESGTWSFGIGRSSGLVAVRDVTAVLLSAYPDKIS</sequence>
<keyword evidence="2" id="KW-1185">Reference proteome</keyword>
<dbReference type="Proteomes" id="UP000265515">
    <property type="component" value="Unassembled WGS sequence"/>
</dbReference>